<dbReference type="Gene3D" id="3.30.450.60">
    <property type="match status" value="1"/>
</dbReference>
<keyword evidence="2" id="KW-1133">Transmembrane helix</keyword>
<evidence type="ECO:0000256" key="2">
    <source>
        <dbReference type="SAM" id="Phobius"/>
    </source>
</evidence>
<comment type="caution">
    <text evidence="3">The sequence shown here is derived from an EMBL/GenBank/DDBJ whole genome shotgun (WGS) entry which is preliminary data.</text>
</comment>
<proteinExistence type="predicted"/>
<dbReference type="VEuPathDB" id="TriTrypDB:LDHU3_31.5370"/>
<sequence length="412" mass="45765">MDDGGAVAVDHASVETPDAVNGGSAAQSSAKSDAYRFPAGEVMDAVKKRDFNAMQTHATKLVQSQWKEEYNVPAACVVIFIVMWYWIAWTRRSIRRKCEATKASVKQQTDEMVEIVRNMTEKWKVDMSKANKQMQGIIDKNSELTRDIDRMTTALRSCSIRPTAASAAAIAPTVSVVKRVDPVDEEAPAEATETAAGESSEALAMLEFMDYREDIPDNTYKAFFRRYSYPGQPARPGLARGLVLAEFLIRMAQLLTDYLGIVSEEMVRNNFTLVHELLDRTEANRLQPFTVNDVVPVPAPETLLDRICRAESGERTNESPWFSMRADRCGNGEGGPRPEELPRWNAQRDGGLSSEVVLRDELTDGQPLHPPGANVLEGFPSAFARILLCLHECHRSRCAFLSVRSRCCATAA</sequence>
<gene>
    <name evidence="3" type="ORF">CGC20_17605</name>
</gene>
<accession>A0A504XM56</accession>
<dbReference type="Proteomes" id="UP000318821">
    <property type="component" value="Unassembled WGS sequence"/>
</dbReference>
<evidence type="ECO:0000313" key="3">
    <source>
        <dbReference type="EMBL" id="TPP49992.1"/>
    </source>
</evidence>
<dbReference type="InterPro" id="IPR011012">
    <property type="entry name" value="Longin-like_dom_sf"/>
</dbReference>
<dbReference type="VEuPathDB" id="TriTrypDB:LDHU3_31.5360"/>
<dbReference type="VEuPathDB" id="TriTrypDB:LdBPK_313160.1"/>
<reference evidence="4" key="1">
    <citation type="submission" date="2019-02" db="EMBL/GenBank/DDBJ databases">
        <title>FDA dAtabase for Regulatory Grade micrObial Sequences (FDA-ARGOS): Supporting development and validation of Infectious Disease Dx tests.</title>
        <authorList>
            <person name="Duncan R."/>
            <person name="Fisher C."/>
            <person name="Tallon L."/>
            <person name="Sadzewicz L."/>
            <person name="Sengamalay N."/>
            <person name="Ott S."/>
            <person name="Godinez A."/>
            <person name="Nagaraj S."/>
            <person name="Vavikolanu K."/>
            <person name="Vyas G."/>
            <person name="Nadendla S."/>
            <person name="Aluvathingal J."/>
            <person name="Sichtig H."/>
        </authorList>
    </citation>
    <scope>NUCLEOTIDE SEQUENCE [LARGE SCALE GENOMIC DNA]</scope>
    <source>
        <strain evidence="4">FDAARGOS_360</strain>
    </source>
</reference>
<name>A0A504XM56_LEIDO</name>
<evidence type="ECO:0000313" key="4">
    <source>
        <dbReference type="Proteomes" id="UP000318821"/>
    </source>
</evidence>
<dbReference type="EMBL" id="RHLD01000009">
    <property type="protein sequence ID" value="TPP49992.1"/>
    <property type="molecule type" value="Genomic_DNA"/>
</dbReference>
<dbReference type="VEuPathDB" id="TriTrypDB:LdCL_310039900"/>
<dbReference type="AlphaFoldDB" id="A0A504XM56"/>
<evidence type="ECO:0000256" key="1">
    <source>
        <dbReference type="SAM" id="MobiDB-lite"/>
    </source>
</evidence>
<feature type="region of interest" description="Disordered" evidence="1">
    <location>
        <begin position="1"/>
        <end position="27"/>
    </location>
</feature>
<feature type="transmembrane region" description="Helical" evidence="2">
    <location>
        <begin position="70"/>
        <end position="87"/>
    </location>
</feature>
<dbReference type="VEuPathDB" id="TriTrypDB:LdCL_310039800"/>
<keyword evidence="2" id="KW-0472">Membrane</keyword>
<organism evidence="3 4">
    <name type="scientific">Leishmania donovani</name>
    <dbReference type="NCBI Taxonomy" id="5661"/>
    <lineage>
        <taxon>Eukaryota</taxon>
        <taxon>Discoba</taxon>
        <taxon>Euglenozoa</taxon>
        <taxon>Kinetoplastea</taxon>
        <taxon>Metakinetoplastina</taxon>
        <taxon>Trypanosomatida</taxon>
        <taxon>Trypanosomatidae</taxon>
        <taxon>Leishmaniinae</taxon>
        <taxon>Leishmania</taxon>
    </lineage>
</organism>
<keyword evidence="2" id="KW-0812">Transmembrane</keyword>
<protein>
    <submittedName>
        <fullName evidence="3">Uncharacterized protein</fullName>
    </submittedName>
</protein>
<dbReference type="SUPFAM" id="SSF64356">
    <property type="entry name" value="SNARE-like"/>
    <property type="match status" value="1"/>
</dbReference>